<accession>A0A835JP49</accession>
<dbReference type="InterPro" id="IPR001245">
    <property type="entry name" value="Ser-Thr/Tyr_kinase_cat_dom"/>
</dbReference>
<protein>
    <recommendedName>
        <fullName evidence="14">Serine-threonine/tyrosine-protein kinase catalytic domain-containing protein</fullName>
    </recommendedName>
</protein>
<evidence type="ECO:0000256" key="13">
    <source>
        <dbReference type="SAM" id="Phobius"/>
    </source>
</evidence>
<dbReference type="GO" id="GO:0004672">
    <property type="term" value="F:protein kinase activity"/>
    <property type="evidence" value="ECO:0007669"/>
    <property type="project" value="InterPro"/>
</dbReference>
<dbReference type="PANTHER" id="PTHR48057:SF18">
    <property type="entry name" value="REPEAT RECEPTOR-LIKE PROTEIN KINASE FAMILY PROTEIN, PUTATIVE-RELATED"/>
    <property type="match status" value="1"/>
</dbReference>
<dbReference type="InterPro" id="IPR011009">
    <property type="entry name" value="Kinase-like_dom_sf"/>
</dbReference>
<dbReference type="PROSITE" id="PS51450">
    <property type="entry name" value="LRR"/>
    <property type="match status" value="3"/>
</dbReference>
<keyword evidence="9 13" id="KW-0472">Membrane</keyword>
<feature type="domain" description="Serine-threonine/tyrosine-protein kinase catalytic" evidence="14">
    <location>
        <begin position="817"/>
        <end position="878"/>
    </location>
</feature>
<dbReference type="SUPFAM" id="SSF56112">
    <property type="entry name" value="Protein kinase-like (PK-like)"/>
    <property type="match status" value="1"/>
</dbReference>
<dbReference type="PROSITE" id="PS00107">
    <property type="entry name" value="PROTEIN_KINASE_ATP"/>
    <property type="match status" value="1"/>
</dbReference>
<feature type="region of interest" description="Disordered" evidence="12">
    <location>
        <begin position="965"/>
        <end position="1010"/>
    </location>
</feature>
<dbReference type="Pfam" id="PF13855">
    <property type="entry name" value="LRR_8"/>
    <property type="match status" value="2"/>
</dbReference>
<dbReference type="SMART" id="SM00369">
    <property type="entry name" value="LRR_TYP"/>
    <property type="match status" value="7"/>
</dbReference>
<dbReference type="GO" id="GO:0005886">
    <property type="term" value="C:plasma membrane"/>
    <property type="evidence" value="ECO:0007669"/>
    <property type="project" value="UniProtKB-SubCell"/>
</dbReference>
<dbReference type="FunFam" id="3.80.10.10:FF:000095">
    <property type="entry name" value="LRR receptor-like serine/threonine-protein kinase GSO1"/>
    <property type="match status" value="1"/>
</dbReference>
<keyword evidence="16" id="KW-1185">Reference proteome</keyword>
<dbReference type="InterPro" id="IPR001611">
    <property type="entry name" value="Leu-rich_rpt"/>
</dbReference>
<keyword evidence="7" id="KW-0677">Repeat</keyword>
<dbReference type="Proteomes" id="UP000657918">
    <property type="component" value="Unassembled WGS sequence"/>
</dbReference>
<dbReference type="OrthoDB" id="676979at2759"/>
<evidence type="ECO:0000256" key="2">
    <source>
        <dbReference type="ARBA" id="ARBA00004236"/>
    </source>
</evidence>
<feature type="transmembrane region" description="Helical" evidence="13">
    <location>
        <begin position="738"/>
        <end position="762"/>
    </location>
</feature>
<comment type="subcellular location">
    <subcellularLocation>
        <location evidence="2">Cell membrane</location>
    </subcellularLocation>
    <subcellularLocation>
        <location evidence="1">Membrane</location>
        <topology evidence="1">Single-pass membrane protein</topology>
    </subcellularLocation>
</comment>
<dbReference type="GO" id="GO:0005524">
    <property type="term" value="F:ATP binding"/>
    <property type="evidence" value="ECO:0007669"/>
    <property type="project" value="UniProtKB-UniRule"/>
</dbReference>
<feature type="compositionally biased region" description="Polar residues" evidence="12">
    <location>
        <begin position="993"/>
        <end position="1010"/>
    </location>
</feature>
<evidence type="ECO:0000256" key="12">
    <source>
        <dbReference type="SAM" id="MobiDB-lite"/>
    </source>
</evidence>
<evidence type="ECO:0000313" key="15">
    <source>
        <dbReference type="EMBL" id="KAF9673858.1"/>
    </source>
</evidence>
<gene>
    <name evidence="15" type="ORF">SADUNF_Sadunf10G0067500</name>
</gene>
<keyword evidence="6 13" id="KW-0812">Transmembrane</keyword>
<dbReference type="InterPro" id="IPR032675">
    <property type="entry name" value="LRR_dom_sf"/>
</dbReference>
<evidence type="ECO:0000256" key="6">
    <source>
        <dbReference type="ARBA" id="ARBA00022692"/>
    </source>
</evidence>
<evidence type="ECO:0000256" key="7">
    <source>
        <dbReference type="ARBA" id="ARBA00022737"/>
    </source>
</evidence>
<keyword evidence="4" id="KW-1003">Cell membrane</keyword>
<organism evidence="15 16">
    <name type="scientific">Salix dunnii</name>
    <dbReference type="NCBI Taxonomy" id="1413687"/>
    <lineage>
        <taxon>Eukaryota</taxon>
        <taxon>Viridiplantae</taxon>
        <taxon>Streptophyta</taxon>
        <taxon>Embryophyta</taxon>
        <taxon>Tracheophyta</taxon>
        <taxon>Spermatophyta</taxon>
        <taxon>Magnoliopsida</taxon>
        <taxon>eudicotyledons</taxon>
        <taxon>Gunneridae</taxon>
        <taxon>Pentapetalae</taxon>
        <taxon>rosids</taxon>
        <taxon>fabids</taxon>
        <taxon>Malpighiales</taxon>
        <taxon>Salicaceae</taxon>
        <taxon>Saliceae</taxon>
        <taxon>Salix</taxon>
    </lineage>
</organism>
<dbReference type="Pfam" id="PF07714">
    <property type="entry name" value="PK_Tyr_Ser-Thr"/>
    <property type="match status" value="1"/>
</dbReference>
<evidence type="ECO:0000256" key="1">
    <source>
        <dbReference type="ARBA" id="ARBA00004167"/>
    </source>
</evidence>
<dbReference type="PANTHER" id="PTHR48057">
    <property type="entry name" value="LEUCINE-RICH REPEAT SERINE/THREONINE-PROTEIN KINASE 1"/>
    <property type="match status" value="1"/>
</dbReference>
<evidence type="ECO:0000256" key="5">
    <source>
        <dbReference type="ARBA" id="ARBA00022614"/>
    </source>
</evidence>
<dbReference type="EMBL" id="JADGMS010000010">
    <property type="protein sequence ID" value="KAF9673858.1"/>
    <property type="molecule type" value="Genomic_DNA"/>
</dbReference>
<comment type="similarity">
    <text evidence="3">Belongs to the RLP family.</text>
</comment>
<dbReference type="PRINTS" id="PR00019">
    <property type="entry name" value="LEURICHRPT"/>
</dbReference>
<dbReference type="Pfam" id="PF00560">
    <property type="entry name" value="LRR_1"/>
    <property type="match status" value="3"/>
</dbReference>
<evidence type="ECO:0000256" key="11">
    <source>
        <dbReference type="PROSITE-ProRule" id="PRU10141"/>
    </source>
</evidence>
<evidence type="ECO:0000256" key="4">
    <source>
        <dbReference type="ARBA" id="ARBA00022475"/>
    </source>
</evidence>
<evidence type="ECO:0000256" key="8">
    <source>
        <dbReference type="ARBA" id="ARBA00022989"/>
    </source>
</evidence>
<feature type="transmembrane region" description="Helical" evidence="13">
    <location>
        <begin position="12"/>
        <end position="30"/>
    </location>
</feature>
<keyword evidence="11" id="KW-0067">ATP-binding</keyword>
<feature type="transmembrane region" description="Helical" evidence="13">
    <location>
        <begin position="71"/>
        <end position="88"/>
    </location>
</feature>
<sequence length="1055" mass="116686">MVSKYQTSKPIFFSVPLSLSHFASSLFFNYKWALRKSSFPSSSLLAPSTITPPSLTVFKLRGTFFSSLTDMGVQALWAVFLVLGFLMFQAQVMQSQNQACKQSDLKALREFMRGLQSPIQGRGTNISSPLDCCNWLGITCYSSSSLGLVNDSVNSGRVTKLELARQRLVGKLVESVGSLDQLRTLNLSHNFLKDSLPFSLFHLPKLEVLDLSFNYFTGSIPQSINLPSVIFFDISSNSIHGSLPTRICQNSSRIQFLDLAVNYFSGILSPGLGDCTTLEHLCLGMNDLVGGISEDIFQLKKLKLLDLQENNFSGNLSTGIGKLLSLERLDISSNNFSGTIPDVFRSLSKLKIFLGRSNYFVGRIPISLANSPSLNLLNLRNNSLGGIIDLNCSSMTNLSILDLATNSFSGNVPSYLPACKNLKNINLAKNKFTGKIPESFKDFQVLSYLSLSNCSITSLSSALRILQQCKSLMTLVLTLNFQGEALPADPTLHFENLKVLVIANCRLTGSIPQWLSNSSKLQLVDLSWNNLSGTIPSWFGGFASLFYLDLSNNSFSGEIPRNLTGLPSLISSSISVEEPSPYFPLFQSRNERGRGLQYNQVWSFPPTLALSDNFLTGPIWPEFGNLTRLHDFKLKSNRLSGTIPSELSRMTSLETLDLSHNNLSGVIPWSLVNLSFLSEFSVAYNQLRGKIPDGSQFMTFPNSSFVGNHLCGDHGTPPCPKSDGFPLESSRKSGRNKYTIRMAVGVVFGTASLLVLVIMIVLRAHSRGLILKRWMQTHDKEADELGTRLVVLMQSKEDYMDLSLEDLLKSTNNFDQENIIGCGGFGLVYRAALPDGRKLAIKRLSGDCGQMDREFRAEVEALSKAQHPNLVHLQGYGMFKNDRLFRHHLSKLFFFFLNPDVWTDLSDRRQRTLGHFSCKKDWPIYTLEKRDLASDEWDIGGRTVKLLNQSTFCLEIRGKKKKEKGALRGNLNTDAGVGSSGESTHHMTGECSHCTQMNPNKKSVPFTSTTGRGDAKTVLIKKAEHDALSSSGGESTITSLFHKPMNGGLFPSSIS</sequence>
<feature type="binding site" evidence="11">
    <location>
        <position position="842"/>
    </location>
    <ligand>
        <name>ATP</name>
        <dbReference type="ChEBI" id="CHEBI:30616"/>
    </ligand>
</feature>
<dbReference type="AlphaFoldDB" id="A0A835JP49"/>
<evidence type="ECO:0000256" key="9">
    <source>
        <dbReference type="ARBA" id="ARBA00023136"/>
    </source>
</evidence>
<dbReference type="Gene3D" id="3.30.200.20">
    <property type="entry name" value="Phosphorylase Kinase, domain 1"/>
    <property type="match status" value="1"/>
</dbReference>
<keyword evidence="8 13" id="KW-1133">Transmembrane helix</keyword>
<dbReference type="SUPFAM" id="SSF52058">
    <property type="entry name" value="L domain-like"/>
    <property type="match status" value="3"/>
</dbReference>
<dbReference type="InterPro" id="IPR017441">
    <property type="entry name" value="Protein_kinase_ATP_BS"/>
</dbReference>
<dbReference type="Gene3D" id="3.80.10.10">
    <property type="entry name" value="Ribonuclease Inhibitor"/>
    <property type="match status" value="2"/>
</dbReference>
<dbReference type="FunFam" id="3.80.10.10:FF:000213">
    <property type="entry name" value="Tyrosine-sulfated glycopeptide receptor 1"/>
    <property type="match status" value="1"/>
</dbReference>
<evidence type="ECO:0000259" key="14">
    <source>
        <dbReference type="Pfam" id="PF07714"/>
    </source>
</evidence>
<evidence type="ECO:0000256" key="3">
    <source>
        <dbReference type="ARBA" id="ARBA00009592"/>
    </source>
</evidence>
<name>A0A835JP49_9ROSI</name>
<reference evidence="15 16" key="1">
    <citation type="submission" date="2020-10" db="EMBL/GenBank/DDBJ databases">
        <title>Plant Genome Project.</title>
        <authorList>
            <person name="Zhang R.-G."/>
        </authorList>
    </citation>
    <scope>NUCLEOTIDE SEQUENCE [LARGE SCALE GENOMIC DNA]</scope>
    <source>
        <strain evidence="15">FAFU-HL-1</strain>
        <tissue evidence="15">Leaf</tissue>
    </source>
</reference>
<comment type="caution">
    <text evidence="15">The sequence shown here is derived from an EMBL/GenBank/DDBJ whole genome shotgun (WGS) entry which is preliminary data.</text>
</comment>
<keyword evidence="11" id="KW-0547">Nucleotide-binding</keyword>
<keyword evidence="5" id="KW-0433">Leucine-rich repeat</keyword>
<evidence type="ECO:0000313" key="16">
    <source>
        <dbReference type="Proteomes" id="UP000657918"/>
    </source>
</evidence>
<dbReference type="InterPro" id="IPR052595">
    <property type="entry name" value="LRRC69/RLP"/>
</dbReference>
<evidence type="ECO:0000256" key="10">
    <source>
        <dbReference type="ARBA" id="ARBA00023180"/>
    </source>
</evidence>
<keyword evidence="10" id="KW-0325">Glycoprotein</keyword>
<dbReference type="InterPro" id="IPR003591">
    <property type="entry name" value="Leu-rich_rpt_typical-subtyp"/>
</dbReference>
<proteinExistence type="inferred from homology"/>